<accession>A0A4U7MWD4</accession>
<sequence>MKYRPEIDGLRTIAVLPVVLYHADLAWIQGGFVGVDVFFVISGYLITTIIATDVALGKFSLRRFYERRLRRIFPVLFAVAVVTSLAAWLWMIPSDLREYGKSLLGVALFVSNYLFYRETGYFQPSSELMPMRHTWSLAVEEQFYVVMPLLLMMTAALAWRGRMALVAALLVISLAACLVSQAGNPDLTFYSIHTRAWEMLAGSFCALWLIQHPLRGSNALSAVGLAMIAFAVFMFDKTTPFPSAWALVPVVGSALIILFAGPGGLVTRMLSFSPIVGIGLISFSVYMWHQPMITFARLTASHEPSVAFLTLVAAASFPIGYLSWRFIEQPFRKGPVARALSQRAIFVAGAAATGLVLAMGLLFYLENGSPNRMTPSGQTFQDLRIEERIAVNSGLDVACRRGFTLSDRCATGAEPEVLVWGDSYAMHTVAAVVSALPSGVELRQMALSSCGPIVSVTMVSSAAETEACAGFNDAVLEWLGTDPGIETVVLSSPFAWLATPSLTLRHDDGAQEPGNLTAAVAALADTIETLQAMELKVVVISPPPNPGWDIGRCLAHHAQRGESLSFCDFSYDALSAPIDLAYQILSGVEPLAPVIWLDQVICADGECRASNDDVFLYRDRGHLSNAGSAWLGTQPRFRAAIEDSIRN</sequence>
<feature type="domain" description="SGNH" evidence="3">
    <location>
        <begin position="406"/>
        <end position="632"/>
    </location>
</feature>
<gene>
    <name evidence="4" type="ORF">FAP39_14320</name>
</gene>
<feature type="transmembrane region" description="Helical" evidence="1">
    <location>
        <begin position="344"/>
        <end position="365"/>
    </location>
</feature>
<reference evidence="4 5" key="1">
    <citation type="submission" date="2019-04" db="EMBL/GenBank/DDBJ databases">
        <title>Genome sequence of Pelagicola litoralis CL-ES2.</title>
        <authorList>
            <person name="Cao J."/>
        </authorList>
    </citation>
    <scope>NUCLEOTIDE SEQUENCE [LARGE SCALE GENOMIC DNA]</scope>
    <source>
        <strain evidence="4 5">CL-ES2</strain>
    </source>
</reference>
<name>A0A4U7MWD4_9RHOB</name>
<keyword evidence="4" id="KW-0012">Acyltransferase</keyword>
<evidence type="ECO:0000259" key="3">
    <source>
        <dbReference type="Pfam" id="PF19040"/>
    </source>
</evidence>
<proteinExistence type="predicted"/>
<feature type="transmembrane region" description="Helical" evidence="1">
    <location>
        <begin position="73"/>
        <end position="92"/>
    </location>
</feature>
<evidence type="ECO:0000256" key="1">
    <source>
        <dbReference type="SAM" id="Phobius"/>
    </source>
</evidence>
<dbReference type="OrthoDB" id="9796461at2"/>
<keyword evidence="1" id="KW-0812">Transmembrane</keyword>
<dbReference type="PANTHER" id="PTHR23028:SF53">
    <property type="entry name" value="ACYL_TRANSF_3 DOMAIN-CONTAINING PROTEIN"/>
    <property type="match status" value="1"/>
</dbReference>
<evidence type="ECO:0000313" key="5">
    <source>
        <dbReference type="Proteomes" id="UP000306575"/>
    </source>
</evidence>
<feature type="transmembrane region" description="Helical" evidence="1">
    <location>
        <begin position="189"/>
        <end position="210"/>
    </location>
</feature>
<feature type="transmembrane region" description="Helical" evidence="1">
    <location>
        <begin position="272"/>
        <end position="289"/>
    </location>
</feature>
<dbReference type="EMBL" id="SULI01000022">
    <property type="protein sequence ID" value="TKZ17459.1"/>
    <property type="molecule type" value="Genomic_DNA"/>
</dbReference>
<organism evidence="4 5">
    <name type="scientific">Shimia litoralis</name>
    <dbReference type="NCBI Taxonomy" id="420403"/>
    <lineage>
        <taxon>Bacteria</taxon>
        <taxon>Pseudomonadati</taxon>
        <taxon>Pseudomonadota</taxon>
        <taxon>Alphaproteobacteria</taxon>
        <taxon>Rhodobacterales</taxon>
        <taxon>Roseobacteraceae</taxon>
    </lineage>
</organism>
<dbReference type="InterPro" id="IPR050879">
    <property type="entry name" value="Acyltransferase_3"/>
</dbReference>
<protein>
    <submittedName>
        <fullName evidence="4">Acyltransferase</fullName>
    </submittedName>
</protein>
<feature type="transmembrane region" description="Helical" evidence="1">
    <location>
        <begin position="241"/>
        <end position="260"/>
    </location>
</feature>
<dbReference type="GO" id="GO:0009103">
    <property type="term" value="P:lipopolysaccharide biosynthetic process"/>
    <property type="evidence" value="ECO:0007669"/>
    <property type="project" value="TreeGrafter"/>
</dbReference>
<feature type="domain" description="Acyltransferase 3" evidence="2">
    <location>
        <begin position="5"/>
        <end position="324"/>
    </location>
</feature>
<keyword evidence="1" id="KW-0472">Membrane</keyword>
<dbReference type="GO" id="GO:0016747">
    <property type="term" value="F:acyltransferase activity, transferring groups other than amino-acyl groups"/>
    <property type="evidence" value="ECO:0007669"/>
    <property type="project" value="InterPro"/>
</dbReference>
<dbReference type="PANTHER" id="PTHR23028">
    <property type="entry name" value="ACETYLTRANSFERASE"/>
    <property type="match status" value="1"/>
</dbReference>
<keyword evidence="4" id="KW-0808">Transferase</keyword>
<dbReference type="GO" id="GO:0016020">
    <property type="term" value="C:membrane"/>
    <property type="evidence" value="ECO:0007669"/>
    <property type="project" value="TreeGrafter"/>
</dbReference>
<dbReference type="InterPro" id="IPR002656">
    <property type="entry name" value="Acyl_transf_3_dom"/>
</dbReference>
<feature type="transmembrane region" description="Helical" evidence="1">
    <location>
        <begin position="12"/>
        <end position="32"/>
    </location>
</feature>
<evidence type="ECO:0000259" key="2">
    <source>
        <dbReference type="Pfam" id="PF01757"/>
    </source>
</evidence>
<keyword evidence="1" id="KW-1133">Transmembrane helix</keyword>
<dbReference type="Pfam" id="PF01757">
    <property type="entry name" value="Acyl_transf_3"/>
    <property type="match status" value="1"/>
</dbReference>
<dbReference type="RefSeq" id="WP_138017067.1">
    <property type="nucleotide sequence ID" value="NZ_SULI01000022.1"/>
</dbReference>
<comment type="caution">
    <text evidence="4">The sequence shown here is derived from an EMBL/GenBank/DDBJ whole genome shotgun (WGS) entry which is preliminary data.</text>
</comment>
<feature type="transmembrane region" description="Helical" evidence="1">
    <location>
        <begin position="164"/>
        <end position="183"/>
    </location>
</feature>
<feature type="transmembrane region" description="Helical" evidence="1">
    <location>
        <begin position="142"/>
        <end position="159"/>
    </location>
</feature>
<evidence type="ECO:0000313" key="4">
    <source>
        <dbReference type="EMBL" id="TKZ17459.1"/>
    </source>
</evidence>
<feature type="transmembrane region" description="Helical" evidence="1">
    <location>
        <begin position="38"/>
        <end position="61"/>
    </location>
</feature>
<feature type="transmembrane region" description="Helical" evidence="1">
    <location>
        <begin position="217"/>
        <end position="235"/>
    </location>
</feature>
<dbReference type="Pfam" id="PF19040">
    <property type="entry name" value="SGNH"/>
    <property type="match status" value="1"/>
</dbReference>
<dbReference type="Proteomes" id="UP000306575">
    <property type="component" value="Unassembled WGS sequence"/>
</dbReference>
<dbReference type="AlphaFoldDB" id="A0A4U7MWD4"/>
<feature type="transmembrane region" description="Helical" evidence="1">
    <location>
        <begin position="305"/>
        <end position="324"/>
    </location>
</feature>
<keyword evidence="5" id="KW-1185">Reference proteome</keyword>
<dbReference type="InterPro" id="IPR043968">
    <property type="entry name" value="SGNH"/>
</dbReference>